<name>A0AAN7GUK0_9PEZI</name>
<dbReference type="GO" id="GO:0009166">
    <property type="term" value="P:nucleotide catabolic process"/>
    <property type="evidence" value="ECO:0007669"/>
    <property type="project" value="InterPro"/>
</dbReference>
<dbReference type="InterPro" id="IPR008334">
    <property type="entry name" value="5'-Nucleotdase_C"/>
</dbReference>
<dbReference type="SUPFAM" id="SSF56300">
    <property type="entry name" value="Metallo-dependent phosphatases"/>
    <property type="match status" value="1"/>
</dbReference>
<dbReference type="InterPro" id="IPR029052">
    <property type="entry name" value="Metallo-depent_PP-like"/>
</dbReference>
<evidence type="ECO:0000313" key="3">
    <source>
        <dbReference type="EMBL" id="KAK4224673.1"/>
    </source>
</evidence>
<evidence type="ECO:0000313" key="4">
    <source>
        <dbReference type="Proteomes" id="UP001301958"/>
    </source>
</evidence>
<dbReference type="Gene3D" id="3.90.780.10">
    <property type="entry name" value="5'-Nucleotidase, C-terminal domain"/>
    <property type="match status" value="1"/>
</dbReference>
<gene>
    <name evidence="3" type="ORF">QBC38DRAFT_511594</name>
</gene>
<dbReference type="PANTHER" id="PTHR11575:SF41">
    <property type="entry name" value="PUTATIVE (AFU_ORTHOLOGUE AFUA_1G01160)-RELATED"/>
    <property type="match status" value="1"/>
</dbReference>
<evidence type="ECO:0000259" key="2">
    <source>
        <dbReference type="Pfam" id="PF02872"/>
    </source>
</evidence>
<keyword evidence="4" id="KW-1185">Reference proteome</keyword>
<dbReference type="InterPro" id="IPR036907">
    <property type="entry name" value="5'-Nucleotdase_C_sf"/>
</dbReference>
<organism evidence="3 4">
    <name type="scientific">Podospora fimiseda</name>
    <dbReference type="NCBI Taxonomy" id="252190"/>
    <lineage>
        <taxon>Eukaryota</taxon>
        <taxon>Fungi</taxon>
        <taxon>Dikarya</taxon>
        <taxon>Ascomycota</taxon>
        <taxon>Pezizomycotina</taxon>
        <taxon>Sordariomycetes</taxon>
        <taxon>Sordariomycetidae</taxon>
        <taxon>Sordariales</taxon>
        <taxon>Podosporaceae</taxon>
        <taxon>Podospora</taxon>
    </lineage>
</organism>
<evidence type="ECO:0000256" key="1">
    <source>
        <dbReference type="ARBA" id="ARBA00006654"/>
    </source>
</evidence>
<accession>A0AAN7GUK0</accession>
<dbReference type="Proteomes" id="UP001301958">
    <property type="component" value="Unassembled WGS sequence"/>
</dbReference>
<reference evidence="3" key="1">
    <citation type="journal article" date="2023" name="Mol. Phylogenet. Evol.">
        <title>Genome-scale phylogeny and comparative genomics of the fungal order Sordariales.</title>
        <authorList>
            <person name="Hensen N."/>
            <person name="Bonometti L."/>
            <person name="Westerberg I."/>
            <person name="Brannstrom I.O."/>
            <person name="Guillou S."/>
            <person name="Cros-Aarteil S."/>
            <person name="Calhoun S."/>
            <person name="Haridas S."/>
            <person name="Kuo A."/>
            <person name="Mondo S."/>
            <person name="Pangilinan J."/>
            <person name="Riley R."/>
            <person name="LaButti K."/>
            <person name="Andreopoulos B."/>
            <person name="Lipzen A."/>
            <person name="Chen C."/>
            <person name="Yan M."/>
            <person name="Daum C."/>
            <person name="Ng V."/>
            <person name="Clum A."/>
            <person name="Steindorff A."/>
            <person name="Ohm R.A."/>
            <person name="Martin F."/>
            <person name="Silar P."/>
            <person name="Natvig D.O."/>
            <person name="Lalanne C."/>
            <person name="Gautier V."/>
            <person name="Ament-Velasquez S.L."/>
            <person name="Kruys A."/>
            <person name="Hutchinson M.I."/>
            <person name="Powell A.J."/>
            <person name="Barry K."/>
            <person name="Miller A.N."/>
            <person name="Grigoriev I.V."/>
            <person name="Debuchy R."/>
            <person name="Gladieux P."/>
            <person name="Hiltunen Thoren M."/>
            <person name="Johannesson H."/>
        </authorList>
    </citation>
    <scope>NUCLEOTIDE SEQUENCE</scope>
    <source>
        <strain evidence="3">CBS 990.96</strain>
    </source>
</reference>
<dbReference type="SUPFAM" id="SSF55816">
    <property type="entry name" value="5'-nucleotidase (syn. UDP-sugar hydrolase), C-terminal domain"/>
    <property type="match status" value="1"/>
</dbReference>
<dbReference type="EMBL" id="MU865386">
    <property type="protein sequence ID" value="KAK4224673.1"/>
    <property type="molecule type" value="Genomic_DNA"/>
</dbReference>
<proteinExistence type="inferred from homology"/>
<dbReference type="Pfam" id="PF02872">
    <property type="entry name" value="5_nucleotid_C"/>
    <property type="match status" value="1"/>
</dbReference>
<feature type="domain" description="5'-Nucleotidase C-terminal" evidence="2">
    <location>
        <begin position="327"/>
        <end position="483"/>
    </location>
</feature>
<dbReference type="PANTHER" id="PTHR11575">
    <property type="entry name" value="5'-NUCLEOTIDASE-RELATED"/>
    <property type="match status" value="1"/>
</dbReference>
<dbReference type="GO" id="GO:0016787">
    <property type="term" value="F:hydrolase activity"/>
    <property type="evidence" value="ECO:0007669"/>
    <property type="project" value="InterPro"/>
</dbReference>
<dbReference type="AlphaFoldDB" id="A0AAN7GUK0"/>
<comment type="caution">
    <text evidence="3">The sequence shown here is derived from an EMBL/GenBank/DDBJ whole genome shotgun (WGS) entry which is preliminary data.</text>
</comment>
<reference evidence="3" key="2">
    <citation type="submission" date="2023-05" db="EMBL/GenBank/DDBJ databases">
        <authorList>
            <consortium name="Lawrence Berkeley National Laboratory"/>
            <person name="Steindorff A."/>
            <person name="Hensen N."/>
            <person name="Bonometti L."/>
            <person name="Westerberg I."/>
            <person name="Brannstrom I.O."/>
            <person name="Guillou S."/>
            <person name="Cros-Aarteil S."/>
            <person name="Calhoun S."/>
            <person name="Haridas S."/>
            <person name="Kuo A."/>
            <person name="Mondo S."/>
            <person name="Pangilinan J."/>
            <person name="Riley R."/>
            <person name="Labutti K."/>
            <person name="Andreopoulos B."/>
            <person name="Lipzen A."/>
            <person name="Chen C."/>
            <person name="Yanf M."/>
            <person name="Daum C."/>
            <person name="Ng V."/>
            <person name="Clum A."/>
            <person name="Ohm R."/>
            <person name="Martin F."/>
            <person name="Silar P."/>
            <person name="Natvig D."/>
            <person name="Lalanne C."/>
            <person name="Gautier V."/>
            <person name="Ament-Velasquez S.L."/>
            <person name="Kruys A."/>
            <person name="Hutchinson M.I."/>
            <person name="Powell A.J."/>
            <person name="Barry K."/>
            <person name="Miller A.N."/>
            <person name="Grigoriev I.V."/>
            <person name="Debuchy R."/>
            <person name="Gladieux P."/>
            <person name="Thoren M.H."/>
            <person name="Johannesson H."/>
        </authorList>
    </citation>
    <scope>NUCLEOTIDE SEQUENCE</scope>
    <source>
        <strain evidence="3">CBS 990.96</strain>
    </source>
</reference>
<dbReference type="InterPro" id="IPR006179">
    <property type="entry name" value="5_nucleotidase/apyrase"/>
</dbReference>
<sequence length="586" mass="65805">MVGRFAALLRQAKQGLDPLKAETPGKPKGISPPIVVLSSKIFAPRPNTTAGDVTSLLQKFPIDVVCCVTDSAPGSTRAADPSPYSKPRLGSPNIVLSNYEIKQHGPYRICFFGMVGIDWDAKKAPSEILPVGWKEQIAREAQTNARILRNEHQCNFVIAVTNMRLVEDIIISKATAFGDNRIDFIFGGYDGHVLQRSQKDINSNPAVIMPALLNKPATANVPHSAWIETTPAQDVRIVKSGTEWESLSVVELCIKPARKGICSKVKKPCGPTLTPLRVNQMLRIERHPYFSQLTPANDILSLIDTINGPSLKNLTSRPLFISHSKLNGAERHIRHQETNLGNLITDAMKAYYDADMALYPSKSIRCDRILGHHVNYTVTGYDILDCFPFQNNIVMKLVSGKTLLSALENSFSNRHADGRFLQVSGLRIKATWQRPKGTRVISAKWTFPLLDGTQINEPIYPDRNYMVAMTEWMAEGWGGYSILRESQYLTKNTSAVGITDTDLMISAFAEWDKADQKWFLSEKNEQDVKEYFYGREEPLSMREYQLRNVRARLVKYLDEGRLPGVKPEVDGRIKLHREHRELDGEA</sequence>
<protein>
    <submittedName>
        <fullName evidence="3">5'-nucleotidase</fullName>
    </submittedName>
</protein>
<dbReference type="Gene3D" id="3.60.21.10">
    <property type="match status" value="1"/>
</dbReference>
<comment type="similarity">
    <text evidence="1">Belongs to the 5'-nucleotidase family.</text>
</comment>